<sequence>MSAKVSVIVPVYNAEHTLNACLGNLVHQTLNDIEIILVNDASTDNSAAILTACEQQFPDKILLVHLENNLGPGGARNVGLAYASGDYIGFVDSDDFADPTMFDTMYTHAVTHDYDMVDCAYYQQATDSLLLMTPDNCVGVLDDKKRSLLISGGGYLWSRIFRRELFDQIHFREHTILEDMEVMMQLFLNCRTLGTVKKPLYQYSATPNSASKSENPAGYHKAIISTMTAVYEKTHSYSHYKNIQTAIEYSLLQLYQYGLVNAMQTNTSLCTNQRDTFLKELHSLRKKYVELPISANQYVLEKFSKDDLELVMRIDALLH</sequence>
<dbReference type="AlphaFoldDB" id="A0A3R6FPC7"/>
<dbReference type="InterPro" id="IPR001173">
    <property type="entry name" value="Glyco_trans_2-like"/>
</dbReference>
<dbReference type="PANTHER" id="PTHR22916:SF3">
    <property type="entry name" value="UDP-GLCNAC:BETAGAL BETA-1,3-N-ACETYLGLUCOSAMINYLTRANSFERASE-LIKE PROTEIN 1"/>
    <property type="match status" value="1"/>
</dbReference>
<organism evidence="2 3">
    <name type="scientific">Roseburia inulinivorans</name>
    <dbReference type="NCBI Taxonomy" id="360807"/>
    <lineage>
        <taxon>Bacteria</taxon>
        <taxon>Bacillati</taxon>
        <taxon>Bacillota</taxon>
        <taxon>Clostridia</taxon>
        <taxon>Lachnospirales</taxon>
        <taxon>Lachnospiraceae</taxon>
        <taxon>Roseburia</taxon>
    </lineage>
</organism>
<dbReference type="GO" id="GO:0016758">
    <property type="term" value="F:hexosyltransferase activity"/>
    <property type="evidence" value="ECO:0007669"/>
    <property type="project" value="UniProtKB-ARBA"/>
</dbReference>
<evidence type="ECO:0000259" key="1">
    <source>
        <dbReference type="Pfam" id="PF00535"/>
    </source>
</evidence>
<dbReference type="Pfam" id="PF00535">
    <property type="entry name" value="Glycos_transf_2"/>
    <property type="match status" value="1"/>
</dbReference>
<gene>
    <name evidence="2" type="ORF">DW707_06585</name>
</gene>
<reference evidence="2 3" key="1">
    <citation type="submission" date="2018-08" db="EMBL/GenBank/DDBJ databases">
        <title>A genome reference for cultivated species of the human gut microbiota.</title>
        <authorList>
            <person name="Zou Y."/>
            <person name="Xue W."/>
            <person name="Luo G."/>
        </authorList>
    </citation>
    <scope>NUCLEOTIDE SEQUENCE [LARGE SCALE GENOMIC DNA]</scope>
    <source>
        <strain evidence="2 3">AM27-11</strain>
    </source>
</reference>
<dbReference type="Gene3D" id="3.90.550.10">
    <property type="entry name" value="Spore Coat Polysaccharide Biosynthesis Protein SpsA, Chain A"/>
    <property type="match status" value="1"/>
</dbReference>
<name>A0A3R6FPC7_9FIRM</name>
<dbReference type="EMBL" id="QSKW01000007">
    <property type="protein sequence ID" value="RHE98668.1"/>
    <property type="molecule type" value="Genomic_DNA"/>
</dbReference>
<dbReference type="InterPro" id="IPR029044">
    <property type="entry name" value="Nucleotide-diphossugar_trans"/>
</dbReference>
<dbReference type="CDD" id="cd00761">
    <property type="entry name" value="Glyco_tranf_GTA_type"/>
    <property type="match status" value="1"/>
</dbReference>
<feature type="domain" description="Glycosyltransferase 2-like" evidence="1">
    <location>
        <begin position="6"/>
        <end position="134"/>
    </location>
</feature>
<dbReference type="RefSeq" id="WP_118929991.1">
    <property type="nucleotide sequence ID" value="NZ_QSKW01000007.1"/>
</dbReference>
<accession>A0A3R6FPC7</accession>
<keyword evidence="2" id="KW-0808">Transferase</keyword>
<dbReference type="SUPFAM" id="SSF53448">
    <property type="entry name" value="Nucleotide-diphospho-sugar transferases"/>
    <property type="match status" value="1"/>
</dbReference>
<evidence type="ECO:0000313" key="3">
    <source>
        <dbReference type="Proteomes" id="UP000286271"/>
    </source>
</evidence>
<comment type="caution">
    <text evidence="2">The sequence shown here is derived from an EMBL/GenBank/DDBJ whole genome shotgun (WGS) entry which is preliminary data.</text>
</comment>
<protein>
    <submittedName>
        <fullName evidence="2">Glycosyltransferase</fullName>
    </submittedName>
</protein>
<evidence type="ECO:0000313" key="2">
    <source>
        <dbReference type="EMBL" id="RHE98668.1"/>
    </source>
</evidence>
<proteinExistence type="predicted"/>
<dbReference type="PANTHER" id="PTHR22916">
    <property type="entry name" value="GLYCOSYLTRANSFERASE"/>
    <property type="match status" value="1"/>
</dbReference>
<dbReference type="Proteomes" id="UP000286271">
    <property type="component" value="Unassembled WGS sequence"/>
</dbReference>